<dbReference type="RefSeq" id="WP_290262355.1">
    <property type="nucleotide sequence ID" value="NZ_JAUFQQ010000003.1"/>
</dbReference>
<dbReference type="PANTHER" id="PTHR11261:SF3">
    <property type="entry name" value="RETINOL-BINDING PROTEIN 3"/>
    <property type="match status" value="1"/>
</dbReference>
<dbReference type="Proteomes" id="UP001589589">
    <property type="component" value="Unassembled WGS sequence"/>
</dbReference>
<feature type="transmembrane region" description="Helical" evidence="1">
    <location>
        <begin position="12"/>
        <end position="31"/>
    </location>
</feature>
<organism evidence="3 4">
    <name type="scientific">Flavobacterium branchiarum</name>
    <dbReference type="NCBI Taxonomy" id="1114870"/>
    <lineage>
        <taxon>Bacteria</taxon>
        <taxon>Pseudomonadati</taxon>
        <taxon>Bacteroidota</taxon>
        <taxon>Flavobacteriia</taxon>
        <taxon>Flavobacteriales</taxon>
        <taxon>Flavobacteriaceae</taxon>
        <taxon>Flavobacterium</taxon>
    </lineage>
</organism>
<dbReference type="Pfam" id="PF03572">
    <property type="entry name" value="Peptidase_S41"/>
    <property type="match status" value="1"/>
</dbReference>
<keyword evidence="1" id="KW-1133">Transmembrane helix</keyword>
<sequence>MKNTLRPQKNKIVFFNFKSIFLLMLSFVFVINANSQQKKITENFKKETVLKIDSLIKTNYVFPDKAKLIGDHLKNAYKVGTFKKYDLLDSFAVALTKEVRFINNDKHLRVVPKFIPAEEKKVLSKNYYELYLHNLTDNRKLANGFREAKIIDGNIGYVNFNFFIHETEKTIDSYMYLLATTDAIIIDLRTNGGGSPKTVQYLCSYFFKAPLLLNTLYFRKDNYTEEFWVKDVNGKKRLDVPLFVLTGSKTFSGAEEFSYNMQTQKRATLVGETTGGGANPGDVFEVNNLLEIFIATGTGINPITKTNWEGIGVVPEYKTTAANAYNKAIELAQKAAQDYREKKATESTKLYQELQATIAQQIKPLNETDTAKMDKQLFDVIKKLTESDLYKEEDIVFLATEFSKTKSFITESILKSNTELHPNSPIAFLKYGDVLEENNKKSDAAAALKKAIEIATVIKAPYIEGLKARYESIIKNN</sequence>
<gene>
    <name evidence="3" type="ORF">ACFFUQ_07455</name>
</gene>
<dbReference type="PANTHER" id="PTHR11261">
    <property type="entry name" value="INTERPHOTORECEPTOR RETINOID-BINDING PROTEIN"/>
    <property type="match status" value="1"/>
</dbReference>
<feature type="domain" description="Tail specific protease" evidence="2">
    <location>
        <begin position="125"/>
        <end position="320"/>
    </location>
</feature>
<reference evidence="3 4" key="1">
    <citation type="submission" date="2024-09" db="EMBL/GenBank/DDBJ databases">
        <authorList>
            <person name="Sun Q."/>
            <person name="Mori K."/>
        </authorList>
    </citation>
    <scope>NUCLEOTIDE SEQUENCE [LARGE SCALE GENOMIC DNA]</scope>
    <source>
        <strain evidence="3 4">CECT 7908</strain>
    </source>
</reference>
<evidence type="ECO:0000259" key="2">
    <source>
        <dbReference type="SMART" id="SM00245"/>
    </source>
</evidence>
<dbReference type="InterPro" id="IPR005151">
    <property type="entry name" value="Tail-specific_protease"/>
</dbReference>
<keyword evidence="1" id="KW-0472">Membrane</keyword>
<name>A0ABV5FK49_9FLAO</name>
<dbReference type="Gene3D" id="3.90.226.10">
    <property type="entry name" value="2-enoyl-CoA Hydratase, Chain A, domain 1"/>
    <property type="match status" value="1"/>
</dbReference>
<proteinExistence type="predicted"/>
<evidence type="ECO:0000256" key="1">
    <source>
        <dbReference type="SAM" id="Phobius"/>
    </source>
</evidence>
<dbReference type="SUPFAM" id="SSF52096">
    <property type="entry name" value="ClpP/crotonase"/>
    <property type="match status" value="1"/>
</dbReference>
<dbReference type="CDD" id="cd07563">
    <property type="entry name" value="Peptidase_S41_IRBP"/>
    <property type="match status" value="1"/>
</dbReference>
<dbReference type="SMART" id="SM00245">
    <property type="entry name" value="TSPc"/>
    <property type="match status" value="1"/>
</dbReference>
<accession>A0ABV5FK49</accession>
<keyword evidence="1" id="KW-0812">Transmembrane</keyword>
<keyword evidence="4" id="KW-1185">Reference proteome</keyword>
<dbReference type="EMBL" id="JBHMEX010000026">
    <property type="protein sequence ID" value="MFB9063857.1"/>
    <property type="molecule type" value="Genomic_DNA"/>
</dbReference>
<evidence type="ECO:0000313" key="4">
    <source>
        <dbReference type="Proteomes" id="UP001589589"/>
    </source>
</evidence>
<protein>
    <submittedName>
        <fullName evidence="3">S41 family peptidase</fullName>
    </submittedName>
</protein>
<comment type="caution">
    <text evidence="3">The sequence shown here is derived from an EMBL/GenBank/DDBJ whole genome shotgun (WGS) entry which is preliminary data.</text>
</comment>
<dbReference type="InterPro" id="IPR029045">
    <property type="entry name" value="ClpP/crotonase-like_dom_sf"/>
</dbReference>
<evidence type="ECO:0000313" key="3">
    <source>
        <dbReference type="EMBL" id="MFB9063857.1"/>
    </source>
</evidence>
<dbReference type="Gene3D" id="3.30.750.44">
    <property type="match status" value="1"/>
</dbReference>